<comment type="caution">
    <text evidence="2">The sequence shown here is derived from an EMBL/GenBank/DDBJ whole genome shotgun (WGS) entry which is preliminary data.</text>
</comment>
<keyword evidence="1" id="KW-0812">Transmembrane</keyword>
<accession>A0A1V8Y6B3</accession>
<dbReference type="Proteomes" id="UP000192477">
    <property type="component" value="Unassembled WGS sequence"/>
</dbReference>
<dbReference type="STRING" id="112904.BH747_12860"/>
<feature type="transmembrane region" description="Helical" evidence="1">
    <location>
        <begin position="140"/>
        <end position="165"/>
    </location>
</feature>
<evidence type="ECO:0000256" key="1">
    <source>
        <dbReference type="SAM" id="Phobius"/>
    </source>
</evidence>
<dbReference type="EMBL" id="MJEA01000020">
    <property type="protein sequence ID" value="OQO68131.1"/>
    <property type="molecule type" value="Genomic_DNA"/>
</dbReference>
<feature type="transmembrane region" description="Helical" evidence="1">
    <location>
        <begin position="100"/>
        <end position="120"/>
    </location>
</feature>
<protein>
    <submittedName>
        <fullName evidence="2">DUF624 domain-containing protein</fullName>
    </submittedName>
</protein>
<keyword evidence="1" id="KW-1133">Transmembrane helix</keyword>
<dbReference type="RefSeq" id="WP_081184951.1">
    <property type="nucleotide sequence ID" value="NZ_MJEA01000020.1"/>
</dbReference>
<gene>
    <name evidence="2" type="ORF">BH747_12860</name>
</gene>
<keyword evidence="1" id="KW-0472">Membrane</keyword>
<feature type="transmembrane region" description="Helical" evidence="1">
    <location>
        <begin position="75"/>
        <end position="93"/>
    </location>
</feature>
<organism evidence="2 3">
    <name type="scientific">Enterococcus villorum</name>
    <dbReference type="NCBI Taxonomy" id="112904"/>
    <lineage>
        <taxon>Bacteria</taxon>
        <taxon>Bacillati</taxon>
        <taxon>Bacillota</taxon>
        <taxon>Bacilli</taxon>
        <taxon>Lactobacillales</taxon>
        <taxon>Enterococcaceae</taxon>
        <taxon>Enterococcus</taxon>
    </lineage>
</organism>
<dbReference type="InterPro" id="IPR006938">
    <property type="entry name" value="DUF624"/>
</dbReference>
<evidence type="ECO:0000313" key="2">
    <source>
        <dbReference type="EMBL" id="OQO68131.1"/>
    </source>
</evidence>
<evidence type="ECO:0000313" key="3">
    <source>
        <dbReference type="Proteomes" id="UP000192477"/>
    </source>
</evidence>
<dbReference type="OrthoDB" id="1650985at2"/>
<reference evidence="2 3" key="1">
    <citation type="journal article" date="2017" name="BMC Microbiol.">
        <title>Comparative genomics of Enterococcus spp. isolated from bovine feces.</title>
        <authorList>
            <person name="Beukers A.G."/>
            <person name="Zaheer R."/>
            <person name="Goji N."/>
            <person name="Amoako K.K."/>
            <person name="Chaves A.V."/>
            <person name="Ward M.P."/>
            <person name="McAllister T.A."/>
        </authorList>
    </citation>
    <scope>NUCLEOTIDE SEQUENCE [LARGE SCALE GENOMIC DNA]</scope>
    <source>
        <strain evidence="2 3">F1129D 143</strain>
    </source>
</reference>
<sequence>MLGKTLETLFIRVWVVMKLTFFFWIYTLIGAIVLGVGPAYKTVNELFYLYGFEYKEITFKRGLETFKQSFVRGNLLFGLFLAVTFLLGYNLYLSVQIKGLLFLITDFILIFSLLYAYAMYQYSLILDSEYAISIPNLLKLSFVSGFSSFSTFLKLLIGGAIIFWLTWNYKGLILFGVIGLLTVWNGLITKQWREKLNMQLESYE</sequence>
<dbReference type="Pfam" id="PF04854">
    <property type="entry name" value="DUF624"/>
    <property type="match status" value="1"/>
</dbReference>
<dbReference type="AlphaFoldDB" id="A0A1V8Y6B3"/>
<feature type="transmembrane region" description="Helical" evidence="1">
    <location>
        <begin position="172"/>
        <end position="188"/>
    </location>
</feature>
<proteinExistence type="predicted"/>
<name>A0A1V8Y6B3_9ENTE</name>
<feature type="transmembrane region" description="Helical" evidence="1">
    <location>
        <begin position="21"/>
        <end position="40"/>
    </location>
</feature>